<dbReference type="EMBL" id="BAABUK010000042">
    <property type="protein sequence ID" value="GAA5817445.1"/>
    <property type="molecule type" value="Genomic_DNA"/>
</dbReference>
<proteinExistence type="predicted"/>
<protein>
    <recommendedName>
        <fullName evidence="4">SH3 domain-containing protein</fullName>
    </recommendedName>
</protein>
<accession>A0ABP9ZEA9</accession>
<feature type="domain" description="SH3" evidence="4">
    <location>
        <begin position="100"/>
        <end position="160"/>
    </location>
</feature>
<dbReference type="SMART" id="SM00326">
    <property type="entry name" value="SH3"/>
    <property type="match status" value="1"/>
</dbReference>
<reference evidence="5 6" key="1">
    <citation type="submission" date="2024-04" db="EMBL/GenBank/DDBJ databases">
        <title>genome sequences of Mucor flavus KT1a and Helicostylum pulchrum KT1b strains isolated from the surface of a dry-aged beef.</title>
        <authorList>
            <person name="Toyotome T."/>
            <person name="Hosono M."/>
            <person name="Torimaru M."/>
            <person name="Fukuda K."/>
            <person name="Mikami N."/>
        </authorList>
    </citation>
    <scope>NUCLEOTIDE SEQUENCE [LARGE SCALE GENOMIC DNA]</scope>
    <source>
        <strain evidence="5 6">KT1a</strain>
    </source>
</reference>
<dbReference type="Gene3D" id="2.30.30.40">
    <property type="entry name" value="SH3 Domains"/>
    <property type="match status" value="1"/>
</dbReference>
<feature type="compositionally biased region" description="Polar residues" evidence="3">
    <location>
        <begin position="47"/>
        <end position="57"/>
    </location>
</feature>
<dbReference type="Proteomes" id="UP001473302">
    <property type="component" value="Unassembled WGS sequence"/>
</dbReference>
<evidence type="ECO:0000256" key="1">
    <source>
        <dbReference type="ARBA" id="ARBA00022443"/>
    </source>
</evidence>
<dbReference type="InterPro" id="IPR050670">
    <property type="entry name" value="STAM"/>
</dbReference>
<keyword evidence="1 2" id="KW-0728">SH3 domain</keyword>
<dbReference type="Pfam" id="PF00018">
    <property type="entry name" value="SH3_1"/>
    <property type="match status" value="1"/>
</dbReference>
<keyword evidence="6" id="KW-1185">Reference proteome</keyword>
<organism evidence="5 6">
    <name type="scientific">Mucor flavus</name>
    <dbReference type="NCBI Taxonomy" id="439312"/>
    <lineage>
        <taxon>Eukaryota</taxon>
        <taxon>Fungi</taxon>
        <taxon>Fungi incertae sedis</taxon>
        <taxon>Mucoromycota</taxon>
        <taxon>Mucoromycotina</taxon>
        <taxon>Mucoromycetes</taxon>
        <taxon>Mucorales</taxon>
        <taxon>Mucorineae</taxon>
        <taxon>Mucoraceae</taxon>
        <taxon>Mucor</taxon>
    </lineage>
</organism>
<dbReference type="SUPFAM" id="SSF50044">
    <property type="entry name" value="SH3-domain"/>
    <property type="match status" value="1"/>
</dbReference>
<evidence type="ECO:0000256" key="3">
    <source>
        <dbReference type="SAM" id="MobiDB-lite"/>
    </source>
</evidence>
<dbReference type="PANTHER" id="PTHR45929">
    <property type="entry name" value="JAK PATHWAY SIGNAL TRANSDUCTION ADAPTOR MOLECULE"/>
    <property type="match status" value="1"/>
</dbReference>
<comment type="caution">
    <text evidence="5">The sequence shown here is derived from an EMBL/GenBank/DDBJ whole genome shotgun (WGS) entry which is preliminary data.</text>
</comment>
<feature type="region of interest" description="Disordered" evidence="3">
    <location>
        <begin position="163"/>
        <end position="292"/>
    </location>
</feature>
<dbReference type="CDD" id="cd00174">
    <property type="entry name" value="SH3"/>
    <property type="match status" value="1"/>
</dbReference>
<dbReference type="PROSITE" id="PS50002">
    <property type="entry name" value="SH3"/>
    <property type="match status" value="1"/>
</dbReference>
<dbReference type="InterPro" id="IPR001452">
    <property type="entry name" value="SH3_domain"/>
</dbReference>
<name>A0ABP9ZEA9_9FUNG</name>
<evidence type="ECO:0000313" key="6">
    <source>
        <dbReference type="Proteomes" id="UP001473302"/>
    </source>
</evidence>
<dbReference type="PRINTS" id="PR00452">
    <property type="entry name" value="SH3DOMAIN"/>
</dbReference>
<evidence type="ECO:0000259" key="4">
    <source>
        <dbReference type="PROSITE" id="PS50002"/>
    </source>
</evidence>
<feature type="compositionally biased region" description="Polar residues" evidence="3">
    <location>
        <begin position="72"/>
        <end position="84"/>
    </location>
</feature>
<dbReference type="PANTHER" id="PTHR45929:SF7">
    <property type="entry name" value="LAS SEVENTEEN-BINDING PROTEIN 1"/>
    <property type="match status" value="1"/>
</dbReference>
<sequence>MSEADFAKHILSSIRNELNLLKSHNYIQPQAYDEILRLLPSNINSNQRDMPNMGYSSNPPPFSGGMMPGASPTHSAASIPSNPATVLPPPSYNASANDHNKLGSAEALYDYSGENPDTDLSFRRGDTIQLTELVNDDWWKGTLHGKNGLFPRSYVRKLEPVVSEKPFSPPAPPARQQQRDSYGYSSMPPKQDSYDYPPPPSTQNSSYGAPPAQNSSYGAPPAQNSSYGAPPQSQSYATPPPATNNYSPSQQYAAPPEQRMANYSAPPPLNSTSSAPAAVEQQQPHEESKASGFGKKIAGNVANAATWGFGATIGAWKIKFRIFSLLKDIEDSHKNIYDESEVEVMDISS</sequence>
<gene>
    <name evidence="5" type="ORF">MFLAVUS_010991</name>
</gene>
<dbReference type="InterPro" id="IPR036028">
    <property type="entry name" value="SH3-like_dom_sf"/>
</dbReference>
<feature type="compositionally biased region" description="Polar residues" evidence="3">
    <location>
        <begin position="202"/>
        <end position="252"/>
    </location>
</feature>
<evidence type="ECO:0000313" key="5">
    <source>
        <dbReference type="EMBL" id="GAA5817445.1"/>
    </source>
</evidence>
<feature type="region of interest" description="Disordered" evidence="3">
    <location>
        <begin position="47"/>
        <end position="99"/>
    </location>
</feature>
<evidence type="ECO:0000256" key="2">
    <source>
        <dbReference type="PROSITE-ProRule" id="PRU00192"/>
    </source>
</evidence>